<evidence type="ECO:0000313" key="1">
    <source>
        <dbReference type="EMBL" id="KAF5192279.1"/>
    </source>
</evidence>
<comment type="caution">
    <text evidence="1">The sequence shown here is derived from an EMBL/GenBank/DDBJ whole genome shotgun (WGS) entry which is preliminary data.</text>
</comment>
<sequence>MAVAISTTHHIETMAVAISTTHRIETMAVAKPKLKFLLKNQKKNKFLTIQFMTHFAAGSTASSNWFGCWNKLLRTTD</sequence>
<gene>
    <name evidence="1" type="ORF">FRX31_018133</name>
</gene>
<protein>
    <submittedName>
        <fullName evidence="1">Uncharacterized protein</fullName>
    </submittedName>
</protein>
<dbReference type="EMBL" id="JABWDY010021615">
    <property type="protein sequence ID" value="KAF5192279.1"/>
    <property type="molecule type" value="Genomic_DNA"/>
</dbReference>
<proteinExistence type="predicted"/>
<name>A0A7J6W4I4_THATH</name>
<accession>A0A7J6W4I4</accession>
<dbReference type="AlphaFoldDB" id="A0A7J6W4I4"/>
<evidence type="ECO:0000313" key="2">
    <source>
        <dbReference type="Proteomes" id="UP000554482"/>
    </source>
</evidence>
<organism evidence="1 2">
    <name type="scientific">Thalictrum thalictroides</name>
    <name type="common">Rue-anemone</name>
    <name type="synonym">Anemone thalictroides</name>
    <dbReference type="NCBI Taxonomy" id="46969"/>
    <lineage>
        <taxon>Eukaryota</taxon>
        <taxon>Viridiplantae</taxon>
        <taxon>Streptophyta</taxon>
        <taxon>Embryophyta</taxon>
        <taxon>Tracheophyta</taxon>
        <taxon>Spermatophyta</taxon>
        <taxon>Magnoliopsida</taxon>
        <taxon>Ranunculales</taxon>
        <taxon>Ranunculaceae</taxon>
        <taxon>Thalictroideae</taxon>
        <taxon>Thalictrum</taxon>
    </lineage>
</organism>
<dbReference type="Proteomes" id="UP000554482">
    <property type="component" value="Unassembled WGS sequence"/>
</dbReference>
<reference evidence="1 2" key="1">
    <citation type="submission" date="2020-06" db="EMBL/GenBank/DDBJ databases">
        <title>Transcriptomic and genomic resources for Thalictrum thalictroides and T. hernandezii: Facilitating candidate gene discovery in an emerging model plant lineage.</title>
        <authorList>
            <person name="Arias T."/>
            <person name="Riano-Pachon D.M."/>
            <person name="Di Stilio V.S."/>
        </authorList>
    </citation>
    <scope>NUCLEOTIDE SEQUENCE [LARGE SCALE GENOMIC DNA]</scope>
    <source>
        <strain evidence="2">cv. WT478/WT964</strain>
        <tissue evidence="1">Leaves</tissue>
    </source>
</reference>
<keyword evidence="2" id="KW-1185">Reference proteome</keyword>